<dbReference type="OrthoDB" id="5349052at2"/>
<dbReference type="RefSeq" id="WP_144862934.1">
    <property type="nucleotide sequence ID" value="NZ_LR213766.1"/>
</dbReference>
<evidence type="ECO:0000313" key="2">
    <source>
        <dbReference type="Proteomes" id="UP000320055"/>
    </source>
</evidence>
<reference evidence="1 2" key="1">
    <citation type="submission" date="2019-01" db="EMBL/GenBank/DDBJ databases">
        <authorList>
            <person name="Brito A."/>
        </authorList>
    </citation>
    <scope>NUCLEOTIDE SEQUENCE [LARGE SCALE GENOMIC DNA]</scope>
    <source>
        <strain evidence="1">1</strain>
    </source>
</reference>
<dbReference type="AlphaFoldDB" id="A0A563VIL4"/>
<keyword evidence="2" id="KW-1185">Reference proteome</keyword>
<dbReference type="Proteomes" id="UP000320055">
    <property type="component" value="Unassembled WGS sequence"/>
</dbReference>
<evidence type="ECO:0000313" key="1">
    <source>
        <dbReference type="EMBL" id="VEP11260.1"/>
    </source>
</evidence>
<proteinExistence type="predicted"/>
<dbReference type="EMBL" id="CAACVJ010000001">
    <property type="protein sequence ID" value="VEP11260.1"/>
    <property type="molecule type" value="Genomic_DNA"/>
</dbReference>
<gene>
    <name evidence="1" type="ORF">H1P_10045</name>
</gene>
<name>A0A563VIL4_9CYAN</name>
<sequence length="85" mass="10167">MEIIDEQMIHYIDSSHYSQDTGNLVLNRILNYELEKVPQDFGVLITSENIESHLINNRLKKEQWRNNRDREVKLVEQVKVKLESK</sequence>
<accession>A0A563VIL4</accession>
<protein>
    <submittedName>
        <fullName evidence="1">Uncharacterized protein</fullName>
    </submittedName>
</protein>
<organism evidence="1 2">
    <name type="scientific">Hyella patelloides LEGE 07179</name>
    <dbReference type="NCBI Taxonomy" id="945734"/>
    <lineage>
        <taxon>Bacteria</taxon>
        <taxon>Bacillati</taxon>
        <taxon>Cyanobacteriota</taxon>
        <taxon>Cyanophyceae</taxon>
        <taxon>Pleurocapsales</taxon>
        <taxon>Hyellaceae</taxon>
        <taxon>Hyella</taxon>
    </lineage>
</organism>